<dbReference type="AlphaFoldDB" id="A0A6G5RBZ7"/>
<keyword evidence="3" id="KW-1185">Reference proteome</keyword>
<accession>A0A6G5RBZ7</accession>
<dbReference type="Proteomes" id="UP000495940">
    <property type="component" value="Chromosome"/>
</dbReference>
<feature type="region of interest" description="Disordered" evidence="1">
    <location>
        <begin position="84"/>
        <end position="120"/>
    </location>
</feature>
<gene>
    <name evidence="2" type="ORF">CEB94_12455</name>
</gene>
<organism evidence="2 3">
    <name type="scientific">Streptomyces hawaiiensis</name>
    <dbReference type="NCBI Taxonomy" id="67305"/>
    <lineage>
        <taxon>Bacteria</taxon>
        <taxon>Bacillati</taxon>
        <taxon>Actinomycetota</taxon>
        <taxon>Actinomycetes</taxon>
        <taxon>Kitasatosporales</taxon>
        <taxon>Streptomycetaceae</taxon>
        <taxon>Streptomyces</taxon>
    </lineage>
</organism>
<reference evidence="2 3" key="1">
    <citation type="submission" date="2017-06" db="EMBL/GenBank/DDBJ databases">
        <title>Complete Genome Sequence of Streptomyces hawaiiensis NRRL 15010 and insights into acyldepsipeptides biosynthesis.</title>
        <authorList>
            <person name="Mariita R.M."/>
            <person name="Sello J.K."/>
        </authorList>
    </citation>
    <scope>NUCLEOTIDE SEQUENCE [LARGE SCALE GENOMIC DNA]</scope>
    <source>
        <strain evidence="2 3">ATCC 12236</strain>
    </source>
</reference>
<feature type="region of interest" description="Disordered" evidence="1">
    <location>
        <begin position="1"/>
        <end position="26"/>
    </location>
</feature>
<feature type="compositionally biased region" description="Polar residues" evidence="1">
    <location>
        <begin position="97"/>
        <end position="120"/>
    </location>
</feature>
<protein>
    <recommendedName>
        <fullName evidence="4">Signal transduction histidine kinase subgroup 3 dimerisation and phosphoacceptor domain-containing protein</fullName>
    </recommendedName>
</protein>
<evidence type="ECO:0000313" key="2">
    <source>
        <dbReference type="EMBL" id="QCD55595.1"/>
    </source>
</evidence>
<evidence type="ECO:0008006" key="4">
    <source>
        <dbReference type="Google" id="ProtNLM"/>
    </source>
</evidence>
<evidence type="ECO:0000313" key="3">
    <source>
        <dbReference type="Proteomes" id="UP000495940"/>
    </source>
</evidence>
<sequence length="120" mass="11938">MPLAGTVGKEGGITDHTGPAGPGGTGLIGLREGLAAAGGSLAAGSRGRGGVAVTVELPPDAAEERPAGAGRFRSDADVYVDRWSAPPPVEGVGNGWENWSTWDASPSSPRRTSGTATRAC</sequence>
<dbReference type="KEGG" id="shaw:CEB94_12455"/>
<proteinExistence type="predicted"/>
<name>A0A6G5RBZ7_9ACTN</name>
<evidence type="ECO:0000256" key="1">
    <source>
        <dbReference type="SAM" id="MobiDB-lite"/>
    </source>
</evidence>
<dbReference type="EMBL" id="CP021978">
    <property type="protein sequence ID" value="QCD55595.1"/>
    <property type="molecule type" value="Genomic_DNA"/>
</dbReference>